<evidence type="ECO:0000313" key="3">
    <source>
        <dbReference type="Proteomes" id="UP000772812"/>
    </source>
</evidence>
<evidence type="ECO:0000313" key="2">
    <source>
        <dbReference type="EMBL" id="MBK3332282.1"/>
    </source>
</evidence>
<reference evidence="2 3" key="1">
    <citation type="journal article" date="2021" name="Syst. Appl. Microbiol.">
        <title>Persephonella atlantica sp. nov.: How to adapt to physico-chemical gradients in high temperature hydrothermal habitats.</title>
        <authorList>
            <person name="Francois D.X."/>
            <person name="Godfroy A."/>
            <person name="Mathien C."/>
            <person name="Aube J."/>
            <person name="Cathalot C."/>
            <person name="Lesongeur F."/>
            <person name="L'Haridon S."/>
            <person name="Philippon X."/>
            <person name="Roussel E.G."/>
        </authorList>
    </citation>
    <scope>NUCLEOTIDE SEQUENCE [LARGE SCALE GENOMIC DNA]</scope>
    <source>
        <strain evidence="2 3">MO1340</strain>
    </source>
</reference>
<dbReference type="RefSeq" id="WP_200673661.1">
    <property type="nucleotide sequence ID" value="NZ_JAACYA010000001.1"/>
</dbReference>
<feature type="chain" id="PRO_5046777070" evidence="1">
    <location>
        <begin position="27"/>
        <end position="166"/>
    </location>
</feature>
<organism evidence="2 3">
    <name type="scientific">Persephonella atlantica</name>
    <dbReference type="NCBI Taxonomy" id="2699429"/>
    <lineage>
        <taxon>Bacteria</taxon>
        <taxon>Pseudomonadati</taxon>
        <taxon>Aquificota</taxon>
        <taxon>Aquificia</taxon>
        <taxon>Aquificales</taxon>
        <taxon>Hydrogenothermaceae</taxon>
        <taxon>Persephonella</taxon>
    </lineage>
</organism>
<keyword evidence="3" id="KW-1185">Reference proteome</keyword>
<protein>
    <submittedName>
        <fullName evidence="2">Nitrous oxide reductase</fullName>
    </submittedName>
</protein>
<gene>
    <name evidence="2" type="ORF">GWK41_04275</name>
</gene>
<dbReference type="Proteomes" id="UP000772812">
    <property type="component" value="Unassembled WGS sequence"/>
</dbReference>
<name>A0ABS1GH69_9AQUI</name>
<dbReference type="EMBL" id="JAACYA010000001">
    <property type="protein sequence ID" value="MBK3332282.1"/>
    <property type="molecule type" value="Genomic_DNA"/>
</dbReference>
<dbReference type="Pfam" id="PF05573">
    <property type="entry name" value="NosL"/>
    <property type="match status" value="1"/>
</dbReference>
<dbReference type="PANTHER" id="PTHR41247:SF1">
    <property type="entry name" value="HTH-TYPE TRANSCRIPTIONAL REPRESSOR YCNK"/>
    <property type="match status" value="1"/>
</dbReference>
<dbReference type="PANTHER" id="PTHR41247">
    <property type="entry name" value="HTH-TYPE TRANSCRIPTIONAL REPRESSOR YCNK"/>
    <property type="match status" value="1"/>
</dbReference>
<proteinExistence type="predicted"/>
<keyword evidence="1" id="KW-0732">Signal</keyword>
<dbReference type="InterPro" id="IPR008719">
    <property type="entry name" value="N2O_reductase_NosL"/>
</dbReference>
<dbReference type="SUPFAM" id="SSF160387">
    <property type="entry name" value="NosL/MerB-like"/>
    <property type="match status" value="1"/>
</dbReference>
<feature type="signal peptide" evidence="1">
    <location>
        <begin position="1"/>
        <end position="26"/>
    </location>
</feature>
<accession>A0ABS1GH69</accession>
<dbReference type="PROSITE" id="PS51257">
    <property type="entry name" value="PROKAR_LIPOPROTEIN"/>
    <property type="match status" value="1"/>
</dbReference>
<sequence>MIKKIKILLMLVAPALLLFVSCEREVKPVPIKYGQDECEYCRMKITDPRYGSELLLKTGKAYKFDSIECLAAYYIENKDKNKIHSLWVPDFLIKQFIPAEKAYYLHTKNLPSPMGMNLSAFKSMQKLEKVKKQYGGEVLNWEQVLNLVKREWIEKKDKKMHHHMNM</sequence>
<comment type="caution">
    <text evidence="2">The sequence shown here is derived from an EMBL/GenBank/DDBJ whole genome shotgun (WGS) entry which is preliminary data.</text>
</comment>
<evidence type="ECO:0000256" key="1">
    <source>
        <dbReference type="SAM" id="SignalP"/>
    </source>
</evidence>